<keyword evidence="2" id="KW-1185">Reference proteome</keyword>
<protein>
    <submittedName>
        <fullName evidence="1">Uncharacterized protein</fullName>
    </submittedName>
</protein>
<reference evidence="1 2" key="1">
    <citation type="journal article" date="2019" name="Sci. Rep.">
        <title>Orb-weaving spider Araneus ventricosus genome elucidates the spidroin gene catalogue.</title>
        <authorList>
            <person name="Kono N."/>
            <person name="Nakamura H."/>
            <person name="Ohtoshi R."/>
            <person name="Moran D.A.P."/>
            <person name="Shinohara A."/>
            <person name="Yoshida Y."/>
            <person name="Fujiwara M."/>
            <person name="Mori M."/>
            <person name="Tomita M."/>
            <person name="Arakawa K."/>
        </authorList>
    </citation>
    <scope>NUCLEOTIDE SEQUENCE [LARGE SCALE GENOMIC DNA]</scope>
</reference>
<gene>
    <name evidence="1" type="ORF">AVEN_29861_1</name>
</gene>
<evidence type="ECO:0000313" key="2">
    <source>
        <dbReference type="Proteomes" id="UP000499080"/>
    </source>
</evidence>
<comment type="caution">
    <text evidence="1">The sequence shown here is derived from an EMBL/GenBank/DDBJ whole genome shotgun (WGS) entry which is preliminary data.</text>
</comment>
<dbReference type="AlphaFoldDB" id="A0A4Y2HR03"/>
<organism evidence="1 2">
    <name type="scientific">Araneus ventricosus</name>
    <name type="common">Orbweaver spider</name>
    <name type="synonym">Epeira ventricosa</name>
    <dbReference type="NCBI Taxonomy" id="182803"/>
    <lineage>
        <taxon>Eukaryota</taxon>
        <taxon>Metazoa</taxon>
        <taxon>Ecdysozoa</taxon>
        <taxon>Arthropoda</taxon>
        <taxon>Chelicerata</taxon>
        <taxon>Arachnida</taxon>
        <taxon>Araneae</taxon>
        <taxon>Araneomorphae</taxon>
        <taxon>Entelegynae</taxon>
        <taxon>Araneoidea</taxon>
        <taxon>Araneidae</taxon>
        <taxon>Araneus</taxon>
    </lineage>
</organism>
<evidence type="ECO:0000313" key="1">
    <source>
        <dbReference type="EMBL" id="GBM67847.1"/>
    </source>
</evidence>
<sequence length="34" mass="3463">EGSSASTSEVAGVDSSNTIAFKEVDDTSDWSVAL</sequence>
<proteinExistence type="predicted"/>
<feature type="non-terminal residue" evidence="1">
    <location>
        <position position="1"/>
    </location>
</feature>
<accession>A0A4Y2HR03</accession>
<dbReference type="Proteomes" id="UP000499080">
    <property type="component" value="Unassembled WGS sequence"/>
</dbReference>
<dbReference type="EMBL" id="BGPR01103891">
    <property type="protein sequence ID" value="GBM67847.1"/>
    <property type="molecule type" value="Genomic_DNA"/>
</dbReference>
<name>A0A4Y2HR03_ARAVE</name>